<evidence type="ECO:0000313" key="5">
    <source>
        <dbReference type="EMBL" id="MDT7043207.1"/>
    </source>
</evidence>
<dbReference type="SUPFAM" id="SSF52172">
    <property type="entry name" value="CheY-like"/>
    <property type="match status" value="1"/>
</dbReference>
<comment type="caution">
    <text evidence="5">The sequence shown here is derived from an EMBL/GenBank/DDBJ whole genome shotgun (WGS) entry which is preliminary data.</text>
</comment>
<keyword evidence="1 3" id="KW-0597">Phosphoprotein</keyword>
<dbReference type="PANTHER" id="PTHR44591:SF14">
    <property type="entry name" value="PROTEIN PILG"/>
    <property type="match status" value="1"/>
</dbReference>
<dbReference type="CDD" id="cd00156">
    <property type="entry name" value="REC"/>
    <property type="match status" value="1"/>
</dbReference>
<protein>
    <submittedName>
        <fullName evidence="5">Response regulator</fullName>
    </submittedName>
</protein>
<dbReference type="SMART" id="SM00448">
    <property type="entry name" value="REC"/>
    <property type="match status" value="1"/>
</dbReference>
<dbReference type="RefSeq" id="WP_313833726.1">
    <property type="nucleotide sequence ID" value="NZ_JAQOUE010000001.1"/>
</dbReference>
<gene>
    <name evidence="5" type="ORF">PPG34_12675</name>
</gene>
<proteinExistence type="predicted"/>
<evidence type="ECO:0000256" key="2">
    <source>
        <dbReference type="ARBA" id="ARBA00023012"/>
    </source>
</evidence>
<name>A0ABU3KA07_9BACT</name>
<sequence length="131" mass="14943">MSDDGYRPLIFVVDDNEVVRKSIVKRLFRENFVVKGFESGEKVLEALDFEMPDLVFLDIKMPKLNGLETVKAMNKKGMMTPVVFLTAHRELVDMSKIKYKGIISLVTKSLELEDVVSVAKEAITNRRSLTF</sequence>
<feature type="domain" description="Response regulatory" evidence="4">
    <location>
        <begin position="9"/>
        <end position="123"/>
    </location>
</feature>
<dbReference type="InterPro" id="IPR050595">
    <property type="entry name" value="Bact_response_regulator"/>
</dbReference>
<dbReference type="Pfam" id="PF00072">
    <property type="entry name" value="Response_reg"/>
    <property type="match status" value="1"/>
</dbReference>
<dbReference type="Proteomes" id="UP001250932">
    <property type="component" value="Unassembled WGS sequence"/>
</dbReference>
<keyword evidence="2" id="KW-0902">Two-component regulatory system</keyword>
<dbReference type="InterPro" id="IPR001789">
    <property type="entry name" value="Sig_transdc_resp-reg_receiver"/>
</dbReference>
<feature type="modified residue" description="4-aspartylphosphate" evidence="3">
    <location>
        <position position="58"/>
    </location>
</feature>
<evidence type="ECO:0000256" key="3">
    <source>
        <dbReference type="PROSITE-ProRule" id="PRU00169"/>
    </source>
</evidence>
<dbReference type="EMBL" id="JAQOUE010000001">
    <property type="protein sequence ID" value="MDT7043207.1"/>
    <property type="molecule type" value="Genomic_DNA"/>
</dbReference>
<evidence type="ECO:0000256" key="1">
    <source>
        <dbReference type="ARBA" id="ARBA00022553"/>
    </source>
</evidence>
<dbReference type="InterPro" id="IPR011006">
    <property type="entry name" value="CheY-like_superfamily"/>
</dbReference>
<accession>A0ABU3KA07</accession>
<keyword evidence="6" id="KW-1185">Reference proteome</keyword>
<dbReference type="PROSITE" id="PS50110">
    <property type="entry name" value="RESPONSE_REGULATORY"/>
    <property type="match status" value="1"/>
</dbReference>
<dbReference type="PANTHER" id="PTHR44591">
    <property type="entry name" value="STRESS RESPONSE REGULATOR PROTEIN 1"/>
    <property type="match status" value="1"/>
</dbReference>
<dbReference type="Gene3D" id="3.40.50.2300">
    <property type="match status" value="1"/>
</dbReference>
<organism evidence="5 6">
    <name type="scientific">Candidatus Nitronereus thalassa</name>
    <dbReference type="NCBI Taxonomy" id="3020898"/>
    <lineage>
        <taxon>Bacteria</taxon>
        <taxon>Pseudomonadati</taxon>
        <taxon>Nitrospirota</taxon>
        <taxon>Nitrospiria</taxon>
        <taxon>Nitrospirales</taxon>
        <taxon>Nitrospiraceae</taxon>
        <taxon>Candidatus Nitronereus</taxon>
    </lineage>
</organism>
<evidence type="ECO:0000259" key="4">
    <source>
        <dbReference type="PROSITE" id="PS50110"/>
    </source>
</evidence>
<reference evidence="5 6" key="1">
    <citation type="journal article" date="2023" name="ISME J.">
        <title>Cultivation and genomic characterization of novel and ubiquitous marine nitrite-oxidizing bacteria from the Nitrospirales.</title>
        <authorList>
            <person name="Mueller A.J."/>
            <person name="Daebeler A."/>
            <person name="Herbold C.W."/>
            <person name="Kirkegaard R.H."/>
            <person name="Daims H."/>
        </authorList>
    </citation>
    <scope>NUCLEOTIDE SEQUENCE [LARGE SCALE GENOMIC DNA]</scope>
    <source>
        <strain evidence="5 6">EB</strain>
    </source>
</reference>
<evidence type="ECO:0000313" key="6">
    <source>
        <dbReference type="Proteomes" id="UP001250932"/>
    </source>
</evidence>